<dbReference type="InterPro" id="IPR046335">
    <property type="entry name" value="LacI/GalR-like_sensor"/>
</dbReference>
<protein>
    <recommendedName>
        <fullName evidence="4">Transcriptional regulator LacI/GalR-like sensor domain-containing protein</fullName>
    </recommendedName>
</protein>
<evidence type="ECO:0000256" key="3">
    <source>
        <dbReference type="ARBA" id="ARBA00023163"/>
    </source>
</evidence>
<keyword evidence="3" id="KW-0804">Transcription</keyword>
<reference evidence="5 6" key="1">
    <citation type="submission" date="2019-02" db="EMBL/GenBank/DDBJ databases">
        <title>Deep-cultivation of Planctomycetes and their phenomic and genomic characterization uncovers novel biology.</title>
        <authorList>
            <person name="Wiegand S."/>
            <person name="Jogler M."/>
            <person name="Boedeker C."/>
            <person name="Pinto D."/>
            <person name="Vollmers J."/>
            <person name="Rivas-Marin E."/>
            <person name="Kohn T."/>
            <person name="Peeters S.H."/>
            <person name="Heuer A."/>
            <person name="Rast P."/>
            <person name="Oberbeckmann S."/>
            <person name="Bunk B."/>
            <person name="Jeske O."/>
            <person name="Meyerdierks A."/>
            <person name="Storesund J.E."/>
            <person name="Kallscheuer N."/>
            <person name="Luecker S."/>
            <person name="Lage O.M."/>
            <person name="Pohl T."/>
            <person name="Merkel B.J."/>
            <person name="Hornburger P."/>
            <person name="Mueller R.-W."/>
            <person name="Bruemmer F."/>
            <person name="Labrenz M."/>
            <person name="Spormann A.M."/>
            <person name="Op den Camp H."/>
            <person name="Overmann J."/>
            <person name="Amann R."/>
            <person name="Jetten M.S.M."/>
            <person name="Mascher T."/>
            <person name="Medema M.H."/>
            <person name="Devos D.P."/>
            <person name="Kaster A.-K."/>
            <person name="Ovreas L."/>
            <person name="Rohde M."/>
            <person name="Galperin M.Y."/>
            <person name="Jogler C."/>
        </authorList>
    </citation>
    <scope>NUCLEOTIDE SEQUENCE [LARGE SCALE GENOMIC DNA]</scope>
    <source>
        <strain evidence="5 6">K23_9</strain>
    </source>
</reference>
<keyword evidence="2" id="KW-0238">DNA-binding</keyword>
<keyword evidence="1" id="KW-0805">Transcription regulation</keyword>
<dbReference type="Gene3D" id="3.40.50.2300">
    <property type="match status" value="2"/>
</dbReference>
<evidence type="ECO:0000256" key="2">
    <source>
        <dbReference type="ARBA" id="ARBA00023125"/>
    </source>
</evidence>
<dbReference type="SUPFAM" id="SSF53822">
    <property type="entry name" value="Periplasmic binding protein-like I"/>
    <property type="match status" value="1"/>
</dbReference>
<dbReference type="EMBL" id="CP036526">
    <property type="protein sequence ID" value="QDT09867.1"/>
    <property type="molecule type" value="Genomic_DNA"/>
</dbReference>
<dbReference type="AlphaFoldDB" id="A0A517NRT9"/>
<dbReference type="InterPro" id="IPR028082">
    <property type="entry name" value="Peripla_BP_I"/>
</dbReference>
<evidence type="ECO:0000256" key="1">
    <source>
        <dbReference type="ARBA" id="ARBA00023015"/>
    </source>
</evidence>
<name>A0A517NRT9_9BACT</name>
<proteinExistence type="predicted"/>
<feature type="domain" description="Transcriptional regulator LacI/GalR-like sensor" evidence="4">
    <location>
        <begin position="46"/>
        <end position="128"/>
    </location>
</feature>
<dbReference type="RefSeq" id="WP_419189838.1">
    <property type="nucleotide sequence ID" value="NZ_CP036526.1"/>
</dbReference>
<sequence length="129" mass="15006">MGQKDSFWNQLRNVEAPIIDLTESRPRITLPRVTVDNKAIAEMAAKFGVSTFTFIHRWELGVSRVRRDYFAQTLKQAGFECTVFSWGKERGNKKDDRQERHRWLVKRLAQLPKPNAVFCARDIEAVEAI</sequence>
<dbReference type="Proteomes" id="UP000319817">
    <property type="component" value="Chromosome"/>
</dbReference>
<accession>A0A517NRT9</accession>
<evidence type="ECO:0000313" key="5">
    <source>
        <dbReference type="EMBL" id="QDT09867.1"/>
    </source>
</evidence>
<dbReference type="Pfam" id="PF13377">
    <property type="entry name" value="Peripla_BP_3"/>
    <property type="match status" value="1"/>
</dbReference>
<organism evidence="5 6">
    <name type="scientific">Stieleria marina</name>
    <dbReference type="NCBI Taxonomy" id="1930275"/>
    <lineage>
        <taxon>Bacteria</taxon>
        <taxon>Pseudomonadati</taxon>
        <taxon>Planctomycetota</taxon>
        <taxon>Planctomycetia</taxon>
        <taxon>Pirellulales</taxon>
        <taxon>Pirellulaceae</taxon>
        <taxon>Stieleria</taxon>
    </lineage>
</organism>
<evidence type="ECO:0000259" key="4">
    <source>
        <dbReference type="Pfam" id="PF13377"/>
    </source>
</evidence>
<evidence type="ECO:0000313" key="6">
    <source>
        <dbReference type="Proteomes" id="UP000319817"/>
    </source>
</evidence>
<gene>
    <name evidence="5" type="ORF">K239x_18190</name>
</gene>
<keyword evidence="6" id="KW-1185">Reference proteome</keyword>